<feature type="transmembrane region" description="Helical" evidence="5">
    <location>
        <begin position="41"/>
        <end position="72"/>
    </location>
</feature>
<reference evidence="7 8" key="1">
    <citation type="submission" date="2011-09" db="EMBL/GenBank/DDBJ databases">
        <title>The draft genome of Methylobacterium extorquens DSM 13060.</title>
        <authorList>
            <consortium name="US DOE Joint Genome Institute (JGI-PGF)"/>
            <person name="Lucas S."/>
            <person name="Han J."/>
            <person name="Lapidus A."/>
            <person name="Cheng J.-F."/>
            <person name="Goodwin L."/>
            <person name="Pitluck S."/>
            <person name="Peters L."/>
            <person name="Land M.L."/>
            <person name="Hauser L."/>
            <person name="Koskimaki J."/>
            <person name="Halonen O."/>
            <person name="Pirttila A."/>
            <person name="Frank C."/>
            <person name="Woyke T.J."/>
        </authorList>
    </citation>
    <scope>NUCLEOTIDE SEQUENCE [LARGE SCALE GENOMIC DNA]</scope>
    <source>
        <strain evidence="7 8">DSM 13060</strain>
    </source>
</reference>
<dbReference type="SUPFAM" id="SSF48452">
    <property type="entry name" value="TPR-like"/>
    <property type="match status" value="1"/>
</dbReference>
<evidence type="ECO:0000256" key="5">
    <source>
        <dbReference type="SAM" id="Phobius"/>
    </source>
</evidence>
<dbReference type="EMBL" id="AGJK01000404">
    <property type="protein sequence ID" value="EHP82235.1"/>
    <property type="molecule type" value="Genomic_DNA"/>
</dbReference>
<protein>
    <submittedName>
        <fullName evidence="7">HemY domain protein</fullName>
    </submittedName>
</protein>
<dbReference type="RefSeq" id="WP_003606891.1">
    <property type="nucleotide sequence ID" value="NZ_AGJK01000404.1"/>
</dbReference>
<dbReference type="Gene3D" id="1.25.40.10">
    <property type="entry name" value="Tetratricopeptide repeat domain"/>
    <property type="match status" value="1"/>
</dbReference>
<accession>H1KUK1</accession>
<evidence type="ECO:0000256" key="1">
    <source>
        <dbReference type="ARBA" id="ARBA00004370"/>
    </source>
</evidence>
<dbReference type="AlphaFoldDB" id="H1KUK1"/>
<feature type="domain" description="HemY N-terminal" evidence="6">
    <location>
        <begin position="26"/>
        <end position="132"/>
    </location>
</feature>
<comment type="subcellular location">
    <subcellularLocation>
        <location evidence="1">Membrane</location>
    </subcellularLocation>
</comment>
<evidence type="ECO:0000313" key="7">
    <source>
        <dbReference type="EMBL" id="EHP82235.1"/>
    </source>
</evidence>
<evidence type="ECO:0000256" key="3">
    <source>
        <dbReference type="ARBA" id="ARBA00022989"/>
    </source>
</evidence>
<dbReference type="Proteomes" id="UP000004382">
    <property type="component" value="Unassembled WGS sequence"/>
</dbReference>
<dbReference type="InterPro" id="IPR011990">
    <property type="entry name" value="TPR-like_helical_dom_sf"/>
</dbReference>
<organism evidence="7 8">
    <name type="scientific">Methylorubrum extorquens DSM 13060</name>
    <dbReference type="NCBI Taxonomy" id="882800"/>
    <lineage>
        <taxon>Bacteria</taxon>
        <taxon>Pseudomonadati</taxon>
        <taxon>Pseudomonadota</taxon>
        <taxon>Alphaproteobacteria</taxon>
        <taxon>Hyphomicrobiales</taxon>
        <taxon>Methylobacteriaceae</taxon>
        <taxon>Methylorubrum</taxon>
    </lineage>
</organism>
<proteinExistence type="predicted"/>
<keyword evidence="2 5" id="KW-0812">Transmembrane</keyword>
<gene>
    <name evidence="7" type="ORF">MetexDRAFT_6314</name>
</gene>
<dbReference type="InterPro" id="IPR010817">
    <property type="entry name" value="HemY_N"/>
</dbReference>
<comment type="caution">
    <text evidence="7">The sequence shown here is derived from an EMBL/GenBank/DDBJ whole genome shotgun (WGS) entry which is preliminary data.</text>
</comment>
<keyword evidence="4 5" id="KW-0472">Membrane</keyword>
<evidence type="ECO:0000313" key="8">
    <source>
        <dbReference type="Proteomes" id="UP000004382"/>
    </source>
</evidence>
<dbReference type="Pfam" id="PF07219">
    <property type="entry name" value="HemY_N"/>
    <property type="match status" value="1"/>
</dbReference>
<name>H1KUK1_METEX</name>
<sequence length="234" mass="24860" precursor="true">MWRALVFLALLAVAAYGAVWIADHPGTVTVVWNGYEIGMSLAIALTGVLVAAIVLGLIWAVVTGVIGLPASISRSTRERRRNKGLASLSRGMIAVGSGDPLAARRHAGDAERLLGSQPLTLLLKAQAAQISGDRDAAEQAFKRMADDPETRVLGLRGLFVEARRREDEGAARAYASEAARLAPSVTWANEAVLEAQCADGEWSAATETVERRAALGLMDKHAARRQRAVLLTAA</sequence>
<dbReference type="GO" id="GO:0016020">
    <property type="term" value="C:membrane"/>
    <property type="evidence" value="ECO:0007669"/>
    <property type="project" value="UniProtKB-SubCell"/>
</dbReference>
<evidence type="ECO:0000256" key="4">
    <source>
        <dbReference type="ARBA" id="ARBA00023136"/>
    </source>
</evidence>
<evidence type="ECO:0000259" key="6">
    <source>
        <dbReference type="Pfam" id="PF07219"/>
    </source>
</evidence>
<evidence type="ECO:0000256" key="2">
    <source>
        <dbReference type="ARBA" id="ARBA00022692"/>
    </source>
</evidence>
<feature type="non-terminal residue" evidence="7">
    <location>
        <position position="234"/>
    </location>
</feature>
<keyword evidence="3 5" id="KW-1133">Transmembrane helix</keyword>